<feature type="region of interest" description="Disordered" evidence="10">
    <location>
        <begin position="15"/>
        <end position="53"/>
    </location>
</feature>
<dbReference type="EC" id="2.7.11.1" evidence="1"/>
<dbReference type="Pfam" id="PF07714">
    <property type="entry name" value="PK_Tyr_Ser-Thr"/>
    <property type="match status" value="1"/>
</dbReference>
<dbReference type="InterPro" id="IPR008271">
    <property type="entry name" value="Ser/Thr_kinase_AS"/>
</dbReference>
<evidence type="ECO:0000313" key="12">
    <source>
        <dbReference type="EMBL" id="KAG0462430.1"/>
    </source>
</evidence>
<dbReference type="FunFam" id="1.10.510.10:FF:000258">
    <property type="entry name" value="Probable serine/threonine-protein kinase PBL8"/>
    <property type="match status" value="1"/>
</dbReference>
<keyword evidence="4 8" id="KW-0547">Nucleotide-binding</keyword>
<dbReference type="Gene3D" id="3.30.200.20">
    <property type="entry name" value="Phosphorylase Kinase, domain 1"/>
    <property type="match status" value="1"/>
</dbReference>
<keyword evidence="2 9" id="KW-0723">Serine/threonine-protein kinase</keyword>
<evidence type="ECO:0000256" key="8">
    <source>
        <dbReference type="PROSITE-ProRule" id="PRU10141"/>
    </source>
</evidence>
<dbReference type="InterPro" id="IPR011009">
    <property type="entry name" value="Kinase-like_dom_sf"/>
</dbReference>
<accession>A0A835UIX8</accession>
<comment type="caution">
    <text evidence="12">The sequence shown here is derived from an EMBL/GenBank/DDBJ whole genome shotgun (WGS) entry which is preliminary data.</text>
</comment>
<evidence type="ECO:0000256" key="10">
    <source>
        <dbReference type="SAM" id="MobiDB-lite"/>
    </source>
</evidence>
<keyword evidence="6" id="KW-0611">Plant defense</keyword>
<dbReference type="PANTHER" id="PTHR45621">
    <property type="entry name" value="OS01G0588500 PROTEIN-RELATED"/>
    <property type="match status" value="1"/>
</dbReference>
<protein>
    <recommendedName>
        <fullName evidence="1">non-specific serine/threonine protein kinase</fullName>
        <ecNumber evidence="1">2.7.11.1</ecNumber>
    </recommendedName>
</protein>
<dbReference type="CDD" id="cd14066">
    <property type="entry name" value="STKc_IRAK"/>
    <property type="match status" value="1"/>
</dbReference>
<evidence type="ECO:0000313" key="13">
    <source>
        <dbReference type="Proteomes" id="UP000639772"/>
    </source>
</evidence>
<feature type="domain" description="Protein kinase" evidence="11">
    <location>
        <begin position="77"/>
        <end position="359"/>
    </location>
</feature>
<dbReference type="Gene3D" id="1.10.510.10">
    <property type="entry name" value="Transferase(Phosphotransferase) domain 1"/>
    <property type="match status" value="1"/>
</dbReference>
<dbReference type="PROSITE" id="PS50011">
    <property type="entry name" value="PROTEIN_KINASE_DOM"/>
    <property type="match status" value="1"/>
</dbReference>
<dbReference type="Proteomes" id="UP000639772">
    <property type="component" value="Chromosome 11"/>
</dbReference>
<dbReference type="GO" id="GO:0004674">
    <property type="term" value="F:protein serine/threonine kinase activity"/>
    <property type="evidence" value="ECO:0007669"/>
    <property type="project" value="UniProtKB-KW"/>
</dbReference>
<dbReference type="AlphaFoldDB" id="A0A835UIX8"/>
<comment type="similarity">
    <text evidence="9">Belongs to the protein kinase superfamily.</text>
</comment>
<gene>
    <name evidence="12" type="ORF">HPP92_020906</name>
</gene>
<feature type="compositionally biased region" description="Basic and acidic residues" evidence="10">
    <location>
        <begin position="31"/>
        <end position="42"/>
    </location>
</feature>
<evidence type="ECO:0000256" key="4">
    <source>
        <dbReference type="ARBA" id="ARBA00022741"/>
    </source>
</evidence>
<dbReference type="FunFam" id="3.30.200.20:FF:000228">
    <property type="entry name" value="Serine/threonine-protein kinase BIK1"/>
    <property type="match status" value="1"/>
</dbReference>
<organism evidence="12 13">
    <name type="scientific">Vanilla planifolia</name>
    <name type="common">Vanilla</name>
    <dbReference type="NCBI Taxonomy" id="51239"/>
    <lineage>
        <taxon>Eukaryota</taxon>
        <taxon>Viridiplantae</taxon>
        <taxon>Streptophyta</taxon>
        <taxon>Embryophyta</taxon>
        <taxon>Tracheophyta</taxon>
        <taxon>Spermatophyta</taxon>
        <taxon>Magnoliopsida</taxon>
        <taxon>Liliopsida</taxon>
        <taxon>Asparagales</taxon>
        <taxon>Orchidaceae</taxon>
        <taxon>Vanilloideae</taxon>
        <taxon>Vanilleae</taxon>
        <taxon>Vanilla</taxon>
    </lineage>
</organism>
<dbReference type="InterPro" id="IPR000719">
    <property type="entry name" value="Prot_kinase_dom"/>
</dbReference>
<dbReference type="InterPro" id="IPR001245">
    <property type="entry name" value="Ser-Thr/Tyr_kinase_cat_dom"/>
</dbReference>
<dbReference type="InterPro" id="IPR050823">
    <property type="entry name" value="Plant_Ser_Thr_Prot_Kinase"/>
</dbReference>
<sequence length="374" mass="41753">MGNCWFGGNPSIYRVSSNAKPESPQPLRPSSVKEEEKKERAKLPSNPEEVEDLRGDSAANPLVAFTFDELKSITEGFRQDHVLGGGGFGSVYKGFITEDLRPGLEPIQVAVKVHNGDNSFQGHREWLAEVIFLGQLSHPNLVKLIGYCCEDDHRVLVYEFMARGSVEANLFSRVLLPLSWDIRMKIAYGAAKGLAFLHEAKKPVIYRDFKTANILLDQEYNAKLSDFGLAKAGPVGDESHVSTRIMGTFGYAAPEYMMTGHLTAMSDVYSFGVVLLELITGRKSLDKSRPVKEQTLADWALPFLNQKKKLINIVDARLDDNYPVKAIQKTAMLAYHCLNRNPKARPLMRDIVETLEPLQMQVEITTTNTNSCES</sequence>
<reference evidence="12 13" key="1">
    <citation type="journal article" date="2020" name="Nat. Food">
        <title>A phased Vanilla planifolia genome enables genetic improvement of flavour and production.</title>
        <authorList>
            <person name="Hasing T."/>
            <person name="Tang H."/>
            <person name="Brym M."/>
            <person name="Khazi F."/>
            <person name="Huang T."/>
            <person name="Chambers A.H."/>
        </authorList>
    </citation>
    <scope>NUCLEOTIDE SEQUENCE [LARGE SCALE GENOMIC DNA]</scope>
    <source>
        <tissue evidence="12">Leaf</tissue>
    </source>
</reference>
<dbReference type="PROSITE" id="PS00108">
    <property type="entry name" value="PROTEIN_KINASE_ST"/>
    <property type="match status" value="1"/>
</dbReference>
<name>A0A835UIX8_VANPL</name>
<keyword evidence="3" id="KW-0808">Transferase</keyword>
<dbReference type="InterPro" id="IPR017441">
    <property type="entry name" value="Protein_kinase_ATP_BS"/>
</dbReference>
<evidence type="ECO:0000256" key="1">
    <source>
        <dbReference type="ARBA" id="ARBA00012513"/>
    </source>
</evidence>
<dbReference type="OrthoDB" id="4062651at2759"/>
<evidence type="ECO:0000256" key="2">
    <source>
        <dbReference type="ARBA" id="ARBA00022527"/>
    </source>
</evidence>
<evidence type="ECO:0000259" key="11">
    <source>
        <dbReference type="PROSITE" id="PS50011"/>
    </source>
</evidence>
<keyword evidence="7 8" id="KW-0067">ATP-binding</keyword>
<feature type="binding site" evidence="8">
    <location>
        <position position="112"/>
    </location>
    <ligand>
        <name>ATP</name>
        <dbReference type="ChEBI" id="CHEBI:30616"/>
    </ligand>
</feature>
<evidence type="ECO:0000256" key="6">
    <source>
        <dbReference type="ARBA" id="ARBA00022821"/>
    </source>
</evidence>
<evidence type="ECO:0000256" key="9">
    <source>
        <dbReference type="RuleBase" id="RU000304"/>
    </source>
</evidence>
<dbReference type="GO" id="GO:0005524">
    <property type="term" value="F:ATP binding"/>
    <property type="evidence" value="ECO:0007669"/>
    <property type="project" value="UniProtKB-UniRule"/>
</dbReference>
<evidence type="ECO:0000256" key="3">
    <source>
        <dbReference type="ARBA" id="ARBA00022679"/>
    </source>
</evidence>
<keyword evidence="5" id="KW-0418">Kinase</keyword>
<dbReference type="SUPFAM" id="SSF56112">
    <property type="entry name" value="Protein kinase-like (PK-like)"/>
    <property type="match status" value="1"/>
</dbReference>
<dbReference type="GO" id="GO:0006952">
    <property type="term" value="P:defense response"/>
    <property type="evidence" value="ECO:0007669"/>
    <property type="project" value="UniProtKB-KW"/>
</dbReference>
<evidence type="ECO:0000256" key="5">
    <source>
        <dbReference type="ARBA" id="ARBA00022777"/>
    </source>
</evidence>
<proteinExistence type="inferred from homology"/>
<evidence type="ECO:0000256" key="7">
    <source>
        <dbReference type="ARBA" id="ARBA00022840"/>
    </source>
</evidence>
<dbReference type="PROSITE" id="PS00107">
    <property type="entry name" value="PROTEIN_KINASE_ATP"/>
    <property type="match status" value="1"/>
</dbReference>
<dbReference type="EMBL" id="JADCNM010000011">
    <property type="protein sequence ID" value="KAG0462430.1"/>
    <property type="molecule type" value="Genomic_DNA"/>
</dbReference>